<keyword evidence="2" id="KW-1185">Reference proteome</keyword>
<organism evidence="1 2">
    <name type="scientific">Mucuna pruriens</name>
    <name type="common">Velvet bean</name>
    <name type="synonym">Dolichos pruriens</name>
    <dbReference type="NCBI Taxonomy" id="157652"/>
    <lineage>
        <taxon>Eukaryota</taxon>
        <taxon>Viridiplantae</taxon>
        <taxon>Streptophyta</taxon>
        <taxon>Embryophyta</taxon>
        <taxon>Tracheophyta</taxon>
        <taxon>Spermatophyta</taxon>
        <taxon>Magnoliopsida</taxon>
        <taxon>eudicotyledons</taxon>
        <taxon>Gunneridae</taxon>
        <taxon>Pentapetalae</taxon>
        <taxon>rosids</taxon>
        <taxon>fabids</taxon>
        <taxon>Fabales</taxon>
        <taxon>Fabaceae</taxon>
        <taxon>Papilionoideae</taxon>
        <taxon>50 kb inversion clade</taxon>
        <taxon>NPAAA clade</taxon>
        <taxon>indigoferoid/millettioid clade</taxon>
        <taxon>Phaseoleae</taxon>
        <taxon>Mucuna</taxon>
    </lineage>
</organism>
<accession>A0A371GLT9</accession>
<dbReference type="AlphaFoldDB" id="A0A371GLT9"/>
<gene>
    <name evidence="1" type="ORF">CR513_26519</name>
</gene>
<dbReference type="Proteomes" id="UP000257109">
    <property type="component" value="Unassembled WGS sequence"/>
</dbReference>
<reference evidence="1" key="1">
    <citation type="submission" date="2018-05" db="EMBL/GenBank/DDBJ databases">
        <title>Draft genome of Mucuna pruriens seed.</title>
        <authorList>
            <person name="Nnadi N.E."/>
            <person name="Vos R."/>
            <person name="Hasami M.H."/>
            <person name="Devisetty U.K."/>
            <person name="Aguiy J.C."/>
        </authorList>
    </citation>
    <scope>NUCLEOTIDE SEQUENCE [LARGE SCALE GENOMIC DNA]</scope>
    <source>
        <strain evidence="1">JCA_2017</strain>
    </source>
</reference>
<evidence type="ECO:0000313" key="2">
    <source>
        <dbReference type="Proteomes" id="UP000257109"/>
    </source>
</evidence>
<feature type="non-terminal residue" evidence="1">
    <location>
        <position position="1"/>
    </location>
</feature>
<name>A0A371GLT9_MUCPR</name>
<protein>
    <submittedName>
        <fullName evidence="1">Uncharacterized protein</fullName>
    </submittedName>
</protein>
<proteinExistence type="predicted"/>
<evidence type="ECO:0000313" key="1">
    <source>
        <dbReference type="EMBL" id="RDX91496.1"/>
    </source>
</evidence>
<dbReference type="EMBL" id="QJKJ01005105">
    <property type="protein sequence ID" value="RDX91496.1"/>
    <property type="molecule type" value="Genomic_DNA"/>
</dbReference>
<sequence>MKLSHIKGSGPPRDDPKVMDQVGPYQGLKMCKVDSIAYSRLVERERIFKFLHGLNFEYNPIRVQILSKEKLPSLSELFKIVYKTSFNSMVRVLFSGKNMTLR</sequence>
<comment type="caution">
    <text evidence="1">The sequence shown here is derived from an EMBL/GenBank/DDBJ whole genome shotgun (WGS) entry which is preliminary data.</text>
</comment>